<dbReference type="EMBL" id="BMFP01000003">
    <property type="protein sequence ID" value="GGG12748.1"/>
    <property type="molecule type" value="Genomic_DNA"/>
</dbReference>
<protein>
    <submittedName>
        <fullName evidence="2">Uncharacterized protein</fullName>
    </submittedName>
</protein>
<evidence type="ECO:0000313" key="2">
    <source>
        <dbReference type="EMBL" id="GGG12748.1"/>
    </source>
</evidence>
<proteinExistence type="predicted"/>
<evidence type="ECO:0000313" key="3">
    <source>
        <dbReference type="Proteomes" id="UP000634043"/>
    </source>
</evidence>
<gene>
    <name evidence="2" type="ORF">GCM10011323_16460</name>
</gene>
<reference evidence="3" key="1">
    <citation type="journal article" date="2019" name="Int. J. Syst. Evol. Microbiol.">
        <title>The Global Catalogue of Microorganisms (GCM) 10K type strain sequencing project: providing services to taxonomists for standard genome sequencing and annotation.</title>
        <authorList>
            <consortium name="The Broad Institute Genomics Platform"/>
            <consortium name="The Broad Institute Genome Sequencing Center for Infectious Disease"/>
            <person name="Wu L."/>
            <person name="Ma J."/>
        </authorList>
    </citation>
    <scope>NUCLEOTIDE SEQUENCE [LARGE SCALE GENOMIC DNA]</scope>
    <source>
        <strain evidence="3">CGMCC 1.12749</strain>
    </source>
</reference>
<dbReference type="Proteomes" id="UP000634043">
    <property type="component" value="Unassembled WGS sequence"/>
</dbReference>
<sequence>MTKVIRKDNIGAESAPSLVSGECELLGGLWPLVSVPVGTSGGTPPDSSHSRDASEGIT</sequence>
<evidence type="ECO:0000256" key="1">
    <source>
        <dbReference type="SAM" id="MobiDB-lite"/>
    </source>
</evidence>
<feature type="compositionally biased region" description="Basic and acidic residues" evidence="1">
    <location>
        <begin position="48"/>
        <end position="58"/>
    </location>
</feature>
<feature type="region of interest" description="Disordered" evidence="1">
    <location>
        <begin position="35"/>
        <end position="58"/>
    </location>
</feature>
<comment type="caution">
    <text evidence="2">The sequence shown here is derived from an EMBL/GenBank/DDBJ whole genome shotgun (WGS) entry which is preliminary data.</text>
</comment>
<organism evidence="2 3">
    <name type="scientific">Pontibacter amylolyticus</name>
    <dbReference type="NCBI Taxonomy" id="1424080"/>
    <lineage>
        <taxon>Bacteria</taxon>
        <taxon>Pseudomonadati</taxon>
        <taxon>Bacteroidota</taxon>
        <taxon>Cytophagia</taxon>
        <taxon>Cytophagales</taxon>
        <taxon>Hymenobacteraceae</taxon>
        <taxon>Pontibacter</taxon>
    </lineage>
</organism>
<keyword evidence="3" id="KW-1185">Reference proteome</keyword>
<accession>A0ABQ1W3P4</accession>
<name>A0ABQ1W3P4_9BACT</name>